<feature type="domain" description="DUF3645" evidence="10">
    <location>
        <begin position="2418"/>
        <end position="2450"/>
    </location>
</feature>
<feature type="region of interest" description="Disordered" evidence="8">
    <location>
        <begin position="3201"/>
        <end position="3255"/>
    </location>
</feature>
<dbReference type="EC" id="3.4.19.12" evidence="2"/>
<proteinExistence type="predicted"/>
<dbReference type="InterPro" id="IPR051346">
    <property type="entry name" value="OTU_Deubiquitinase"/>
</dbReference>
<accession>A0A2J6RIR3</accession>
<dbReference type="EMBL" id="KZ613948">
    <property type="protein sequence ID" value="PMD38413.1"/>
    <property type="molecule type" value="Genomic_DNA"/>
</dbReference>
<evidence type="ECO:0000259" key="9">
    <source>
        <dbReference type="Pfam" id="PF12340"/>
    </source>
</evidence>
<organism evidence="12 13">
    <name type="scientific">Hyaloscypha variabilis (strain UAMH 11265 / GT02V1 / F)</name>
    <name type="common">Meliniomyces variabilis</name>
    <dbReference type="NCBI Taxonomy" id="1149755"/>
    <lineage>
        <taxon>Eukaryota</taxon>
        <taxon>Fungi</taxon>
        <taxon>Dikarya</taxon>
        <taxon>Ascomycota</taxon>
        <taxon>Pezizomycotina</taxon>
        <taxon>Leotiomycetes</taxon>
        <taxon>Helotiales</taxon>
        <taxon>Hyaloscyphaceae</taxon>
        <taxon>Hyaloscypha</taxon>
        <taxon>Hyaloscypha variabilis</taxon>
    </lineage>
</organism>
<dbReference type="STRING" id="1149755.A0A2J6RIR3"/>
<keyword evidence="13" id="KW-1185">Reference proteome</keyword>
<dbReference type="Pfam" id="PF12359">
    <property type="entry name" value="DUF3645"/>
    <property type="match status" value="1"/>
</dbReference>
<dbReference type="InterPro" id="IPR022099">
    <property type="entry name" value="DUF3638"/>
</dbReference>
<evidence type="ECO:0000256" key="7">
    <source>
        <dbReference type="SAM" id="Coils"/>
    </source>
</evidence>
<dbReference type="Pfam" id="PF12340">
    <property type="entry name" value="DUF3638"/>
    <property type="match status" value="1"/>
</dbReference>
<evidence type="ECO:0000256" key="4">
    <source>
        <dbReference type="ARBA" id="ARBA00022786"/>
    </source>
</evidence>
<dbReference type="OrthoDB" id="3182339at2759"/>
<evidence type="ECO:0000256" key="3">
    <source>
        <dbReference type="ARBA" id="ARBA00022670"/>
    </source>
</evidence>
<feature type="domain" description="DUF3638" evidence="9">
    <location>
        <begin position="2077"/>
        <end position="2294"/>
    </location>
</feature>
<evidence type="ECO:0000256" key="8">
    <source>
        <dbReference type="SAM" id="MobiDB-lite"/>
    </source>
</evidence>
<evidence type="ECO:0000256" key="5">
    <source>
        <dbReference type="ARBA" id="ARBA00022801"/>
    </source>
</evidence>
<dbReference type="Gene3D" id="3.40.50.300">
    <property type="entry name" value="P-loop containing nucleotide triphosphate hydrolases"/>
    <property type="match status" value="1"/>
</dbReference>
<dbReference type="InterPro" id="IPR027417">
    <property type="entry name" value="P-loop_NTPase"/>
</dbReference>
<evidence type="ECO:0000256" key="2">
    <source>
        <dbReference type="ARBA" id="ARBA00012759"/>
    </source>
</evidence>
<evidence type="ECO:0000256" key="6">
    <source>
        <dbReference type="ARBA" id="ARBA00022807"/>
    </source>
</evidence>
<dbReference type="InterPro" id="IPR046541">
    <property type="entry name" value="DUF6606"/>
</dbReference>
<comment type="catalytic activity">
    <reaction evidence="1">
        <text>Thiol-dependent hydrolysis of ester, thioester, amide, peptide and isopeptide bonds formed by the C-terminal Gly of ubiquitin (a 76-residue protein attached to proteins as an intracellular targeting signal).</text>
        <dbReference type="EC" id="3.4.19.12"/>
    </reaction>
</comment>
<evidence type="ECO:0000259" key="10">
    <source>
        <dbReference type="Pfam" id="PF12359"/>
    </source>
</evidence>
<keyword evidence="4" id="KW-0833">Ubl conjugation pathway</keyword>
<keyword evidence="5" id="KW-0378">Hydrolase</keyword>
<dbReference type="PANTHER" id="PTHR13367">
    <property type="entry name" value="UBIQUITIN THIOESTERASE"/>
    <property type="match status" value="1"/>
</dbReference>
<feature type="compositionally biased region" description="Acidic residues" evidence="8">
    <location>
        <begin position="3201"/>
        <end position="3219"/>
    </location>
</feature>
<name>A0A2J6RIR3_HYAVF</name>
<evidence type="ECO:0000313" key="13">
    <source>
        <dbReference type="Proteomes" id="UP000235786"/>
    </source>
</evidence>
<feature type="domain" description="DUF6606" evidence="11">
    <location>
        <begin position="12"/>
        <end position="285"/>
    </location>
</feature>
<keyword evidence="6" id="KW-0788">Thiol protease</keyword>
<evidence type="ECO:0000259" key="11">
    <source>
        <dbReference type="Pfam" id="PF20255"/>
    </source>
</evidence>
<dbReference type="PANTHER" id="PTHR13367:SF32">
    <property type="entry name" value="DUF6606 DOMAIN-CONTAINING PROTEIN"/>
    <property type="match status" value="1"/>
</dbReference>
<dbReference type="InterPro" id="IPR022105">
    <property type="entry name" value="DUF3645"/>
</dbReference>
<evidence type="ECO:0000313" key="12">
    <source>
        <dbReference type="EMBL" id="PMD38413.1"/>
    </source>
</evidence>
<dbReference type="Pfam" id="PF20255">
    <property type="entry name" value="DUF6606"/>
    <property type="match status" value="1"/>
</dbReference>
<reference evidence="12 13" key="1">
    <citation type="submission" date="2016-04" db="EMBL/GenBank/DDBJ databases">
        <title>A degradative enzymes factory behind the ericoid mycorrhizal symbiosis.</title>
        <authorList>
            <consortium name="DOE Joint Genome Institute"/>
            <person name="Martino E."/>
            <person name="Morin E."/>
            <person name="Grelet G."/>
            <person name="Kuo A."/>
            <person name="Kohler A."/>
            <person name="Daghino S."/>
            <person name="Barry K."/>
            <person name="Choi C."/>
            <person name="Cichocki N."/>
            <person name="Clum A."/>
            <person name="Copeland A."/>
            <person name="Hainaut M."/>
            <person name="Haridas S."/>
            <person name="Labutti K."/>
            <person name="Lindquist E."/>
            <person name="Lipzen A."/>
            <person name="Khouja H.-R."/>
            <person name="Murat C."/>
            <person name="Ohm R."/>
            <person name="Olson A."/>
            <person name="Spatafora J."/>
            <person name="Veneault-Fourrey C."/>
            <person name="Henrissat B."/>
            <person name="Grigoriev I."/>
            <person name="Martin F."/>
            <person name="Perotto S."/>
        </authorList>
    </citation>
    <scope>NUCLEOTIDE SEQUENCE [LARGE SCALE GENOMIC DNA]</scope>
    <source>
        <strain evidence="12 13">F</strain>
    </source>
</reference>
<feature type="coiled-coil region" evidence="7">
    <location>
        <begin position="620"/>
        <end position="647"/>
    </location>
</feature>
<feature type="region of interest" description="Disordered" evidence="8">
    <location>
        <begin position="1902"/>
        <end position="1922"/>
    </location>
</feature>
<keyword evidence="7" id="KW-0175">Coiled coil</keyword>
<dbReference type="SUPFAM" id="SSF52540">
    <property type="entry name" value="P-loop containing nucleoside triphosphate hydrolases"/>
    <property type="match status" value="1"/>
</dbReference>
<sequence length="3255" mass="371106">MDVREKAAFYAVFNHIVLPPRVPNRQDPNLARIGHDILTRLIRATRSLEALPENPFTRASELLVRALQTCQTISEGGKLSASSLSGALRSLASNDILILHVTEQNAGLLIRRQVDRDDDRVIFEAFEASPLSEHVLAAATLKFDFPGCAVAIPFDDFENESFQNMVAGAIEKGSSESLPQFTPRTYKQGITVSESRETVDPSLVTQILMPMLEALGRQAFPSTIRKRVRDEVSWHDGAEKPWRRCPFWLVLRVAAQRQLSTILGGDNGKLQYKILMCQMTAHLLEDSLKIVEEYTLALDWYLKGKHGDPPKAPELELFIFLKTKLCRRIAKLKIENSRQAPQQGQHDATFTLLEPYFVQVTDRAATLFKTAWELYKRTIKRRIEPLPRHAGAVRLSWADPPMRLSLPNSLPYLKQVLVEARATIHNVPQNAGTTRLPDDFDPSKAVPKAMEKYIARYRDLSDKEFDIENNLRHLPNSLSSCRTQCLELASNLRSYIDDVGELYAGNPEQKSIMLLTAMEMWMAMDERVVELFPLIKDYNPGFPSDSLDCLQLPYLADMKRVHRLRKHLQDRHAACKSPQMTIFENPRRGCFGERYYDDSQDSTILRHLHEQIEQAAAIKRERKMKELVRKRLEYDEATKRVAKLSHEFFTNEHDIRVHRKHRCKKCLEEDEKNRISIKVHEHPLPSNVTEAKAVIFELRSPETFLAYRDATWRLIATFASTIKMPNYAPKGRFLEDYPELGPYLSGTDKENGSKNYRIRFASTKKSSLFTHWSNRTFPVDEKDLFVPNGLQFGYYDDELRVWPSQETFRPSFAHHFELVVPQHSLLSSAFASMGVSMTTNGLSSYQLIARQTKCPSGLNIHEFMGNLALFSGKTRRWLQILVELGSFNLNFSSEATSQLVSSLALQIGPTSPGENDHLGVVHRNFLDRSFCEALLDQLKWRMEAVSTNWRENNCLEMLITLLLRLEQIGTSVRHNTRKIILRAREIMLSWITALRRENYAATDIENATRCSIYTLWAALLCRRTFAIYLDGSELLESTACEAFLECSMAMQDSLPNDPAKLNGVLKKAIIRDTKMVARLHSILRQSLMVFPYSLMACLKFHWPDIHKDPNVKLSLPKFLIDNPHWLETQFEVSVNNVKQVIRVHLHVLGGHFLVMGRPMGKLPPRFGESKMVKQLFGSRKLTTFPSYLPGMTYTLAFNENGHEVHLGLRNSMAIIRARFRGKLLELIPPEKFYVNRKNFDLPASLINNCVHWLDLSTGEIEVRQPPNIWKSKIGNWRINVHTQHGYRRNSTLVNPQSRTFQAITSIFDHFEDSNQITVYQPEKGALSVELRRLELSFSVNPRGWLESQQLGAEISGDQDARTWYGLSSKLILTEVIRTRNRDGTPRFVVPPHPRRSIIVPVGRLDCLRNGLHVEVRVSNDGFYGIFTINQILQRLDCQADPRLLYLKAAFHAYTSFPIPDPLTGRTGTEEALHCLHSGYAQPWSPLTEKQNDGLLYIADLTPRREYYPKHLKVMQKTHWNENLTTNIQHHGFRTIVDSIQRKSRDLAIFMLYDYQLAQPQEAGDHHLTVRSHFRRESYCRPGSGLRFPPLVEFDAVLVYPARHLQKATPIRDNIIQLSSLILSWPSRFPTTEDLGGLLNGCPEIVGFLQQYDSALLSDLLDLDFGLHWGSLVTLCCNMRFEDRYQLMFMIAVMAFTHTTPREIQLMRTLVAFSIFEELKAIARPKWPSYSNFQYRVMPGVRSLSELIEPHLSPYPGDDRSISEFILSAKLRKKLENEEKKFLQEQRGDANIFIEFLLRQWPCQEPSIVGLASDSLKTNVPDALEAVRPEWLRLYENSHLTRHIATVQLVLDKRHCTSKTAAPAFDLREPEILPVRVRGGEFPTLLDLLRTTTIGPTSLRQAHRVRSPNLEAEKPSSKELSMSPEIEEVRTMVEMFSSSNLAVRRQYGEDLGKSLEAYRSSSLYLTRNLVQVVGTSQLISKGREEMEEKLMQILRNVERGNCAVQWLQRGDLWPTITPVTLLESLRSVSRAVFGEGMKEAIVEYALSITSLQRLIRLDSAYYQRNKQKYHEESNNFGHSNWQPLNQPDWLLLEIDANLLIRPSQVDVALATISPASKSNSVLQMNMGQGKTSCIMPMAAALLADGEKLMRIIVPKPLLHQTAQLMHSRLGGLLGRTIIHVPFSRRTRTDDEILDRYDALHQDVKTTSGVVLALPEHILSFKLSGQQQLSDGRIPQAKRMIGIQEWMSRTSRDVIDEADSILAIRTQLIYPSGAQKTVDGHPRRWEVAELVLGQIYGHLFYLHSRYPHSIELVHRLHSGLPIVYFLRKDVEDELLSLLVDDIYRCRIAIFPPDTSQHDLVNIKQFISEAKVSSALAKSIEGMYPDKPALRQIIYLLRGLLVHRILLMALKKRWNVQYGLHPNRDPMAVPFTAKGIPSEQAEWGHPDVAILFTCLAFYYDGLSVVQLRQTLEHVLKADDPSQAYDCFAQFSTLPNSLRQWNAINVDDEAQLHEIWTHLRGIVMVIDYFLNNVVFPRHAKQFHMKLQASGWDIPLFHATQHSISAIGPQTLASTETLTTGFSGTNDWKRMLPLTIKQNDLPGLVHTNAEVLVYLLQPRNREFVLAARYNEITSTETRMDEHDLLKRIHLSGIRVLIDAGAQILEMNNLQLVKAWLEIDTEASAAVYFDDNNKACICYRQGKIMPLLASSFADDLSECLVYLDEAHTRGTDLKLPLFTTGALTLGLGQTKDHTVQAAMRLRQLGTTQSVKFFAPPEVYQSILDLRGKSKGERIDSYDVICWLLEQTCSGIEQLQPLYYAQGMDFCRRTQASLDNSDFLANEEHREAYLSSIRQIEQQSLSQLYGVKAKKKPVKALASSSPQIVPFIDELESRREAFQDSGEAVRGSALQEVEQEREVAHEVETVREVQKPVHYTALKFSAIHRDIIYFAMTGRLAVDSAGYELAFDALGRTALGAKHKVRSDVTSGRLFLSTEFTRTVNFVDRPYDNFQRPVNWILWSKVCQAALIIIPEEAELLLPMIASKDDAPTHLISYAAPVARKMLHFGSFNFHAVPSLPLNWEAPMWLKLELGIYAGRLYFEFSEYYAILDMLGIQHSGDRIEVPEDEKDDIADSTEEVPASVTSKVFARRPLTFLQEWLALRRKGQNFDQTPMGFVCQGKVLIAEHHFFSQTDGAAGPKKEGAEVVIEATDENDAEDAEDAEDDFGEDEAHGEVVNPDELANFDEANLHVVESAEVVDDDEDD</sequence>
<dbReference type="Proteomes" id="UP000235786">
    <property type="component" value="Unassembled WGS sequence"/>
</dbReference>
<protein>
    <recommendedName>
        <fullName evidence="2">ubiquitinyl hydrolase 1</fullName>
        <ecNumber evidence="2">3.4.19.12</ecNumber>
    </recommendedName>
</protein>
<dbReference type="GO" id="GO:0006508">
    <property type="term" value="P:proteolysis"/>
    <property type="evidence" value="ECO:0007669"/>
    <property type="project" value="UniProtKB-KW"/>
</dbReference>
<dbReference type="GO" id="GO:0004843">
    <property type="term" value="F:cysteine-type deubiquitinase activity"/>
    <property type="evidence" value="ECO:0007669"/>
    <property type="project" value="UniProtKB-EC"/>
</dbReference>
<evidence type="ECO:0000256" key="1">
    <source>
        <dbReference type="ARBA" id="ARBA00000707"/>
    </source>
</evidence>
<gene>
    <name evidence="12" type="ORF">L207DRAFT_68168</name>
</gene>
<keyword evidence="3" id="KW-0645">Protease</keyword>